<accession>A0A1M4YEP9</accession>
<dbReference type="PROSITE" id="PS51721">
    <property type="entry name" value="G_CP"/>
    <property type="match status" value="1"/>
</dbReference>
<protein>
    <recommendedName>
        <fullName evidence="3">Ribosome biogenesis GTPase A</fullName>
    </recommendedName>
</protein>
<feature type="binding site" evidence="4">
    <location>
        <begin position="117"/>
        <end position="122"/>
    </location>
    <ligand>
        <name>GTP</name>
        <dbReference type="ChEBI" id="CHEBI:37565"/>
    </ligand>
</feature>
<dbReference type="GO" id="GO:0006412">
    <property type="term" value="P:translation"/>
    <property type="evidence" value="ECO:0007669"/>
    <property type="project" value="TreeGrafter"/>
</dbReference>
<dbReference type="InterPro" id="IPR006073">
    <property type="entry name" value="GTP-bd"/>
</dbReference>
<dbReference type="Gene3D" id="1.10.1580.10">
    <property type="match status" value="1"/>
</dbReference>
<feature type="domain" description="CP-type G" evidence="5">
    <location>
        <begin position="8"/>
        <end position="165"/>
    </location>
</feature>
<dbReference type="NCBIfam" id="TIGR03596">
    <property type="entry name" value="GTPase_YlqF"/>
    <property type="match status" value="1"/>
</dbReference>
<keyword evidence="1 3" id="KW-0547">Nucleotide-binding</keyword>
<comment type="similarity">
    <text evidence="3">Belongs to the TRAFAC class YlqF/YawG GTPase family. MTG1 subfamily.</text>
</comment>
<dbReference type="PANTHER" id="PTHR45782:SF4">
    <property type="entry name" value="MITOCHONDRIAL RIBOSOME-ASSOCIATED GTPASE 1"/>
    <property type="match status" value="1"/>
</dbReference>
<reference evidence="6" key="1">
    <citation type="submission" date="2016-11" db="EMBL/GenBank/DDBJ databases">
        <authorList>
            <person name="Varghese N."/>
            <person name="Submissions S."/>
        </authorList>
    </citation>
    <scope>NUCLEOTIDE SEQUENCE [LARGE SCALE GENOMIC DNA]</scope>
    <source>
        <strain evidence="6">DSM 16785</strain>
    </source>
</reference>
<dbReference type="OrthoDB" id="9779790at2"/>
<dbReference type="InterPro" id="IPR023179">
    <property type="entry name" value="GTP-bd_ortho_bundle_sf"/>
</dbReference>
<evidence type="ECO:0000256" key="2">
    <source>
        <dbReference type="ARBA" id="ARBA00023134"/>
    </source>
</evidence>
<evidence type="ECO:0000313" key="7">
    <source>
        <dbReference type="Proteomes" id="UP000184334"/>
    </source>
</evidence>
<dbReference type="GO" id="GO:0003924">
    <property type="term" value="F:GTPase activity"/>
    <property type="evidence" value="ECO:0007669"/>
    <property type="project" value="TreeGrafter"/>
</dbReference>
<comment type="subcellular location">
    <subcellularLocation>
        <location evidence="3">Cytoplasm</location>
    </subcellularLocation>
</comment>
<feature type="binding site" evidence="4">
    <location>
        <begin position="55"/>
        <end position="58"/>
    </location>
    <ligand>
        <name>GTP</name>
        <dbReference type="ChEBI" id="CHEBI:37565"/>
    </ligand>
</feature>
<feature type="binding site" evidence="4">
    <location>
        <position position="161"/>
    </location>
    <ligand>
        <name>GTP</name>
        <dbReference type="ChEBI" id="CHEBI:37565"/>
    </ligand>
</feature>
<name>A0A1M4YEP9_MARH1</name>
<dbReference type="GO" id="GO:0005525">
    <property type="term" value="F:GTP binding"/>
    <property type="evidence" value="ECO:0007669"/>
    <property type="project" value="UniProtKB-KW"/>
</dbReference>
<dbReference type="PANTHER" id="PTHR45782">
    <property type="entry name" value="MITOCHONDRIAL RIBOSOME-ASSOCIATED GTPASE 1"/>
    <property type="match status" value="1"/>
</dbReference>
<keyword evidence="2 3" id="KW-0342">GTP-binding</keyword>
<dbReference type="STRING" id="1122195.SAMN02745164_01663"/>
<dbReference type="Gene3D" id="3.40.50.300">
    <property type="entry name" value="P-loop containing nucleotide triphosphate hydrolases"/>
    <property type="match status" value="1"/>
</dbReference>
<dbReference type="InterPro" id="IPR027417">
    <property type="entry name" value="P-loop_NTPase"/>
</dbReference>
<evidence type="ECO:0000313" key="6">
    <source>
        <dbReference type="EMBL" id="SHF04220.1"/>
    </source>
</evidence>
<dbReference type="EMBL" id="FQUI01000030">
    <property type="protein sequence ID" value="SHF04220.1"/>
    <property type="molecule type" value="Genomic_DNA"/>
</dbReference>
<dbReference type="SUPFAM" id="SSF52540">
    <property type="entry name" value="P-loop containing nucleoside triphosphate hydrolases"/>
    <property type="match status" value="1"/>
</dbReference>
<dbReference type="RefSeq" id="WP_047265539.1">
    <property type="nucleotide sequence ID" value="NZ_FQUI01000030.1"/>
</dbReference>
<dbReference type="AlphaFoldDB" id="A0A1M4YEP9"/>
<dbReference type="Pfam" id="PF01926">
    <property type="entry name" value="MMR_HSR1"/>
    <property type="match status" value="1"/>
</dbReference>
<dbReference type="CDD" id="cd00882">
    <property type="entry name" value="Ras_like_GTPase"/>
    <property type="match status" value="1"/>
</dbReference>
<comment type="caution">
    <text evidence="6">The sequence shown here is derived from an EMBL/GenBank/DDBJ whole genome shotgun (WGS) entry which is preliminary data.</text>
</comment>
<organism evidence="6 7">
    <name type="scientific">Marinitoga hydrogenitolerans (strain DSM 16785 / JCM 12826 / AT1271)</name>
    <dbReference type="NCBI Taxonomy" id="1122195"/>
    <lineage>
        <taxon>Bacteria</taxon>
        <taxon>Thermotogati</taxon>
        <taxon>Thermotogota</taxon>
        <taxon>Thermotogae</taxon>
        <taxon>Petrotogales</taxon>
        <taxon>Petrotogaceae</taxon>
        <taxon>Marinitoga</taxon>
    </lineage>
</organism>
<dbReference type="PIRSF" id="PIRSF006230">
    <property type="entry name" value="MG442"/>
    <property type="match status" value="1"/>
</dbReference>
<gene>
    <name evidence="6" type="ORF">SAMN02745164_01663</name>
</gene>
<keyword evidence="7" id="KW-1185">Reference proteome</keyword>
<dbReference type="CDD" id="cd01856">
    <property type="entry name" value="YlqF"/>
    <property type="match status" value="1"/>
</dbReference>
<comment type="function">
    <text evidence="3">Required for a late step of 50S ribosomal subunit assembly. Has GTPase activity.</text>
</comment>
<keyword evidence="3" id="KW-0963">Cytoplasm</keyword>
<dbReference type="InterPro" id="IPR019991">
    <property type="entry name" value="GTP-bd_ribosome_bgen"/>
</dbReference>
<dbReference type="PRINTS" id="PR00326">
    <property type="entry name" value="GTP1OBG"/>
</dbReference>
<dbReference type="GO" id="GO:0005737">
    <property type="term" value="C:cytoplasm"/>
    <property type="evidence" value="ECO:0007669"/>
    <property type="project" value="UniProtKB-SubCell"/>
</dbReference>
<evidence type="ECO:0000256" key="1">
    <source>
        <dbReference type="ARBA" id="ARBA00022741"/>
    </source>
</evidence>
<evidence type="ECO:0000256" key="3">
    <source>
        <dbReference type="PIRNR" id="PIRNR006230"/>
    </source>
</evidence>
<dbReference type="InterPro" id="IPR016478">
    <property type="entry name" value="GTPase_MTG1"/>
</dbReference>
<dbReference type="InterPro" id="IPR030378">
    <property type="entry name" value="G_CP_dom"/>
</dbReference>
<dbReference type="Proteomes" id="UP000184334">
    <property type="component" value="Unassembled WGS sequence"/>
</dbReference>
<evidence type="ECO:0000259" key="5">
    <source>
        <dbReference type="PROSITE" id="PS51721"/>
    </source>
</evidence>
<evidence type="ECO:0000256" key="4">
    <source>
        <dbReference type="PIRSR" id="PIRSR006230-1"/>
    </source>
</evidence>
<proteinExistence type="inferred from homology"/>
<sequence length="274" mass="31932">MWYPGHIKKAKGKIKTYLKTVQGILELVDARAPYASRAYEYDDLFKNKERIILFNKIDIADESKLKFWEKYYRDKGYKVLKTALKKVSVRSFLTKIVYKSFPKKFSELRVMVAGIPNVGKSTLINSIKGKKALRVGNTPGITRGLQWISVNNQFMLLDTPGILYSEIYNKKILYKLILIGSIKPEEDEKEFAIEYGFNFFKEKYPDIIKKALKSDSIPEDHIKFLELFAKRRNFIATGNTYDIERAMSTFLKELSDGKYGKVVYDYPEDYDILK</sequence>